<evidence type="ECO:0000256" key="2">
    <source>
        <dbReference type="SAM" id="SignalP"/>
    </source>
</evidence>
<proteinExistence type="predicted"/>
<keyword evidence="2" id="KW-0732">Signal</keyword>
<feature type="signal peptide" evidence="2">
    <location>
        <begin position="1"/>
        <end position="20"/>
    </location>
</feature>
<reference evidence="4" key="1">
    <citation type="submission" date="2018-07" db="EMBL/GenBank/DDBJ databases">
        <title>Genomic and Epidemiologic Investigation of an Indolent Hospital Outbreak.</title>
        <authorList>
            <person name="Johnson R.C."/>
            <person name="Deming C."/>
            <person name="Conlan S."/>
            <person name="Zellmer C.J."/>
            <person name="Michelin A.V."/>
            <person name="Lee-Lin S.-Q."/>
            <person name="Thomas P.J."/>
            <person name="Park M."/>
            <person name="Weingarten R.A."/>
            <person name="Less J."/>
            <person name="Dekker J.P."/>
            <person name="Frank K.M."/>
            <person name="Musser K.A."/>
            <person name="Mcquiston J.R."/>
            <person name="Henderson D.K."/>
            <person name="Lau A.F."/>
            <person name="Palmore T.N."/>
            <person name="Segre J.A."/>
        </authorList>
    </citation>
    <scope>NUCLEOTIDE SEQUENCE [LARGE SCALE GENOMIC DNA]</scope>
    <source>
        <strain evidence="4">SK-CDC1_0717</strain>
    </source>
</reference>
<comment type="caution">
    <text evidence="3">The sequence shown here is derived from an EMBL/GenBank/DDBJ whole genome shotgun (WGS) entry which is preliminary data.</text>
</comment>
<dbReference type="Proteomes" id="UP000287746">
    <property type="component" value="Unassembled WGS sequence"/>
</dbReference>
<evidence type="ECO:0000313" key="4">
    <source>
        <dbReference type="Proteomes" id="UP000287746"/>
    </source>
</evidence>
<name>A0A430G376_9SPHN</name>
<accession>A0A430G376</accession>
<dbReference type="SUPFAM" id="SSF89550">
    <property type="entry name" value="PHP domain-like"/>
    <property type="match status" value="1"/>
</dbReference>
<dbReference type="PANTHER" id="PTHR42924:SF3">
    <property type="entry name" value="POLYMERASE_HISTIDINOL PHOSPHATASE N-TERMINAL DOMAIN-CONTAINING PROTEIN"/>
    <property type="match status" value="1"/>
</dbReference>
<dbReference type="NCBIfam" id="NF038032">
    <property type="entry name" value="CehA_McbA_metalo"/>
    <property type="match status" value="1"/>
</dbReference>
<feature type="chain" id="PRO_5019441023" evidence="2">
    <location>
        <begin position="21"/>
        <end position="487"/>
    </location>
</feature>
<feature type="region of interest" description="Disordered" evidence="1">
    <location>
        <begin position="333"/>
        <end position="354"/>
    </location>
</feature>
<evidence type="ECO:0000313" key="3">
    <source>
        <dbReference type="EMBL" id="RSY84636.1"/>
    </source>
</evidence>
<dbReference type="InterPro" id="IPR016195">
    <property type="entry name" value="Pol/histidinol_Pase-like"/>
</dbReference>
<dbReference type="PANTHER" id="PTHR42924">
    <property type="entry name" value="EXONUCLEASE"/>
    <property type="match status" value="1"/>
</dbReference>
<gene>
    <name evidence="3" type="ORF">DAH66_11170</name>
</gene>
<protein>
    <submittedName>
        <fullName evidence="3">PHP domain-containing protein</fullName>
    </submittedName>
</protein>
<organism evidence="3 4">
    <name type="scientific">Sphingomonas koreensis</name>
    <dbReference type="NCBI Taxonomy" id="93064"/>
    <lineage>
        <taxon>Bacteria</taxon>
        <taxon>Pseudomonadati</taxon>
        <taxon>Pseudomonadota</taxon>
        <taxon>Alphaproteobacteria</taxon>
        <taxon>Sphingomonadales</taxon>
        <taxon>Sphingomonadaceae</taxon>
        <taxon>Sphingomonas</taxon>
    </lineage>
</organism>
<dbReference type="AlphaFoldDB" id="A0A430G376"/>
<dbReference type="GO" id="GO:0035312">
    <property type="term" value="F:5'-3' DNA exonuclease activity"/>
    <property type="evidence" value="ECO:0007669"/>
    <property type="project" value="TreeGrafter"/>
</dbReference>
<dbReference type="InterPro" id="IPR052018">
    <property type="entry name" value="PHP_domain"/>
</dbReference>
<dbReference type="CDD" id="cd07432">
    <property type="entry name" value="PHP_HisPPase"/>
    <property type="match status" value="1"/>
</dbReference>
<evidence type="ECO:0000256" key="1">
    <source>
        <dbReference type="SAM" id="MobiDB-lite"/>
    </source>
</evidence>
<dbReference type="EMBL" id="QQYZ01000009">
    <property type="protein sequence ID" value="RSY84636.1"/>
    <property type="molecule type" value="Genomic_DNA"/>
</dbReference>
<dbReference type="GO" id="GO:0004534">
    <property type="term" value="F:5'-3' RNA exonuclease activity"/>
    <property type="evidence" value="ECO:0007669"/>
    <property type="project" value="TreeGrafter"/>
</dbReference>
<dbReference type="Gene3D" id="3.20.20.140">
    <property type="entry name" value="Metal-dependent hydrolases"/>
    <property type="match status" value="1"/>
</dbReference>
<sequence length="487" mass="52089">MMRVRLLLAALACLATPAAAQEADRTVTGEITGADHQTYKAIPFDVPAGVERITVRLTYDKANRTVVDLGIFDPQRFRGWSGGTRDRFTLSESDATPGYLPGALPAGRWHVQFGVPNARKDARSAYRVEVFFDRGTALNASAAIADAPLRAGPGWYRGDLHMHDAHSDGSCASQQGKRVPCPLYRTVETAAQAGLDFIAVTDHNTSSHFSALRELQPFHDKLLLIPGAEITTFGGHANIFGQSRWVDFRVGSPSVPNVSALQKDVAAAGAILSVNHPALPSGEACMGCGWVWPDTDWSKVTAIEAINGLTTQPPLAGLDFWYDKLNRGFRITGIGSSDNHDPDTARPGSAPIGRPSTVVRARELSQPAILDGIRAGNVFIDVQGTRDRMLEVTAVSGKARVAMGETITAPAATIQVEALVTGVEAGTVQLIANGKEHARAPLAPATRFDIPRTAACGWIAVNVLGPEDRKLLIGNPVYVQCKTAPRR</sequence>